<name>A0ABV0NX48_9TELE</name>
<evidence type="ECO:0008006" key="4">
    <source>
        <dbReference type="Google" id="ProtNLM"/>
    </source>
</evidence>
<sequence length="79" mass="8588">MIGSGETGPVRSRFHSVEMRAKQGEESGSGLTGVQKMEDWDLKENRAEPPGCSCLSMRSDRSKGNPPFLSIEPGPSHLE</sequence>
<proteinExistence type="predicted"/>
<feature type="compositionally biased region" description="Basic and acidic residues" evidence="1">
    <location>
        <begin position="36"/>
        <end position="47"/>
    </location>
</feature>
<evidence type="ECO:0000313" key="3">
    <source>
        <dbReference type="Proteomes" id="UP001476798"/>
    </source>
</evidence>
<reference evidence="2 3" key="1">
    <citation type="submission" date="2021-06" db="EMBL/GenBank/DDBJ databases">
        <authorList>
            <person name="Palmer J.M."/>
        </authorList>
    </citation>
    <scope>NUCLEOTIDE SEQUENCE [LARGE SCALE GENOMIC DNA]</scope>
    <source>
        <strain evidence="2 3">GA_2019</strain>
        <tissue evidence="2">Muscle</tissue>
    </source>
</reference>
<feature type="compositionally biased region" description="Basic and acidic residues" evidence="1">
    <location>
        <begin position="15"/>
        <end position="25"/>
    </location>
</feature>
<protein>
    <recommendedName>
        <fullName evidence="4">Prolactin receptor</fullName>
    </recommendedName>
</protein>
<feature type="region of interest" description="Disordered" evidence="1">
    <location>
        <begin position="1"/>
        <end position="79"/>
    </location>
</feature>
<accession>A0ABV0NX48</accession>
<dbReference type="Proteomes" id="UP001476798">
    <property type="component" value="Unassembled WGS sequence"/>
</dbReference>
<evidence type="ECO:0000313" key="2">
    <source>
        <dbReference type="EMBL" id="MEQ2176016.1"/>
    </source>
</evidence>
<organism evidence="2 3">
    <name type="scientific">Goodea atripinnis</name>
    <dbReference type="NCBI Taxonomy" id="208336"/>
    <lineage>
        <taxon>Eukaryota</taxon>
        <taxon>Metazoa</taxon>
        <taxon>Chordata</taxon>
        <taxon>Craniata</taxon>
        <taxon>Vertebrata</taxon>
        <taxon>Euteleostomi</taxon>
        <taxon>Actinopterygii</taxon>
        <taxon>Neopterygii</taxon>
        <taxon>Teleostei</taxon>
        <taxon>Neoteleostei</taxon>
        <taxon>Acanthomorphata</taxon>
        <taxon>Ovalentaria</taxon>
        <taxon>Atherinomorphae</taxon>
        <taxon>Cyprinodontiformes</taxon>
        <taxon>Goodeidae</taxon>
        <taxon>Goodea</taxon>
    </lineage>
</organism>
<keyword evidence="3" id="KW-1185">Reference proteome</keyword>
<gene>
    <name evidence="2" type="ORF">GOODEAATRI_023840</name>
</gene>
<dbReference type="EMBL" id="JAHRIO010052562">
    <property type="protein sequence ID" value="MEQ2176016.1"/>
    <property type="molecule type" value="Genomic_DNA"/>
</dbReference>
<evidence type="ECO:0000256" key="1">
    <source>
        <dbReference type="SAM" id="MobiDB-lite"/>
    </source>
</evidence>
<comment type="caution">
    <text evidence="2">The sequence shown here is derived from an EMBL/GenBank/DDBJ whole genome shotgun (WGS) entry which is preliminary data.</text>
</comment>